<comment type="caution">
    <text evidence="1">The sequence shown here is derived from an EMBL/GenBank/DDBJ whole genome shotgun (WGS) entry which is preliminary data.</text>
</comment>
<dbReference type="EMBL" id="NBSH01000005">
    <property type="protein sequence ID" value="ORX37923.1"/>
    <property type="molecule type" value="Genomic_DNA"/>
</dbReference>
<dbReference type="Proteomes" id="UP000193218">
    <property type="component" value="Unassembled WGS sequence"/>
</dbReference>
<proteinExistence type="predicted"/>
<dbReference type="PANTHER" id="PTHR34815:SF2">
    <property type="entry name" value="N-ACETYLTRANSFERASE DOMAIN-CONTAINING PROTEIN"/>
    <property type="match status" value="1"/>
</dbReference>
<dbReference type="AlphaFoldDB" id="A0A1Y1UIN6"/>
<keyword evidence="2" id="KW-1185">Reference proteome</keyword>
<dbReference type="GeneID" id="33557440"/>
<dbReference type="InParanoid" id="A0A1Y1UIN6"/>
<evidence type="ECO:0008006" key="3">
    <source>
        <dbReference type="Google" id="ProtNLM"/>
    </source>
</evidence>
<evidence type="ECO:0000313" key="2">
    <source>
        <dbReference type="Proteomes" id="UP000193218"/>
    </source>
</evidence>
<dbReference type="OrthoDB" id="2020070at2759"/>
<sequence length="376" mass="42876">MMDWSKYTITRCNDEQTLRSRSFHLEKWGVRSHGYTPEQYYRKFEVMDEEEWAVNDGIVHWALVPRSETSTLDLLSHVETWRRKSLIKRPGQTAPEEVVSYGIAYVYTPEKHQGHGYGRHLLQLLHYILAPLPTLPSFPTTWGDQPSLEGFNDAAFSFLFSGVGDKFYASCRRGEGDDSLVGWVPIPLTNRHWDLSKVAQEAQETHEADQTGWKWLTVEDLTAVEEEAIEDMKLELGKDTSDRIQLAISPEQGCFRQHALRNTLTPSGIANPSPPRHYGLSLPPDPHTNKRPYIIYTFPESATETQALRICYISHPFPWSAVVAAAKKENCTLIRCWGPRAGWDDHGAELKPSGGVPGLAVYGHNEEECDWRWLEL</sequence>
<organism evidence="1 2">
    <name type="scientific">Kockovaella imperatae</name>
    <dbReference type="NCBI Taxonomy" id="4999"/>
    <lineage>
        <taxon>Eukaryota</taxon>
        <taxon>Fungi</taxon>
        <taxon>Dikarya</taxon>
        <taxon>Basidiomycota</taxon>
        <taxon>Agaricomycotina</taxon>
        <taxon>Tremellomycetes</taxon>
        <taxon>Tremellales</taxon>
        <taxon>Cuniculitremaceae</taxon>
        <taxon>Kockovaella</taxon>
    </lineage>
</organism>
<reference evidence="1 2" key="1">
    <citation type="submission" date="2017-03" db="EMBL/GenBank/DDBJ databases">
        <title>Widespread Adenine N6-methylation of Active Genes in Fungi.</title>
        <authorList>
            <consortium name="DOE Joint Genome Institute"/>
            <person name="Mondo S.J."/>
            <person name="Dannebaum R.O."/>
            <person name="Kuo R.C."/>
            <person name="Louie K.B."/>
            <person name="Bewick A.J."/>
            <person name="Labutti K."/>
            <person name="Haridas S."/>
            <person name="Kuo A."/>
            <person name="Salamov A."/>
            <person name="Ahrendt S.R."/>
            <person name="Lau R."/>
            <person name="Bowen B.P."/>
            <person name="Lipzen A."/>
            <person name="Sullivan W."/>
            <person name="Andreopoulos W.B."/>
            <person name="Clum A."/>
            <person name="Lindquist E."/>
            <person name="Daum C."/>
            <person name="Northen T.R."/>
            <person name="Ramamoorthy G."/>
            <person name="Schmitz R.J."/>
            <person name="Gryganskyi A."/>
            <person name="Culley D."/>
            <person name="Magnuson J."/>
            <person name="James T.Y."/>
            <person name="O'Malley M.A."/>
            <person name="Stajich J.E."/>
            <person name="Spatafora J.W."/>
            <person name="Visel A."/>
            <person name="Grigoriev I.V."/>
        </authorList>
    </citation>
    <scope>NUCLEOTIDE SEQUENCE [LARGE SCALE GENOMIC DNA]</scope>
    <source>
        <strain evidence="1 2">NRRL Y-17943</strain>
    </source>
</reference>
<accession>A0A1Y1UIN6</accession>
<protein>
    <recommendedName>
        <fullName evidence="3">N-acetyltransferase domain-containing protein</fullName>
    </recommendedName>
</protein>
<dbReference type="RefSeq" id="XP_021871910.1">
    <property type="nucleotide sequence ID" value="XM_022015631.1"/>
</dbReference>
<dbReference type="InterPro" id="IPR053013">
    <property type="entry name" value="LAT"/>
</dbReference>
<dbReference type="STRING" id="4999.A0A1Y1UIN6"/>
<gene>
    <name evidence="1" type="ORF">BD324DRAFT_623842</name>
</gene>
<name>A0A1Y1UIN6_9TREE</name>
<dbReference type="PANTHER" id="PTHR34815">
    <property type="entry name" value="LYSINE ACETYLTRANSFERASE"/>
    <property type="match status" value="1"/>
</dbReference>
<evidence type="ECO:0000313" key="1">
    <source>
        <dbReference type="EMBL" id="ORX37923.1"/>
    </source>
</evidence>